<gene>
    <name evidence="4" type="ORF">M0813_29569</name>
</gene>
<evidence type="ECO:0000313" key="4">
    <source>
        <dbReference type="EMBL" id="KAJ6233892.1"/>
    </source>
</evidence>
<feature type="domain" description="Protein kinase" evidence="3">
    <location>
        <begin position="346"/>
        <end position="600"/>
    </location>
</feature>
<protein>
    <submittedName>
        <fullName evidence="4">Mitogen-activated protein kinase kinase kinase 20</fullName>
    </submittedName>
</protein>
<feature type="repeat" description="ANK" evidence="2">
    <location>
        <begin position="245"/>
        <end position="279"/>
    </location>
</feature>
<dbReference type="PROSITE" id="PS00108">
    <property type="entry name" value="PROTEIN_KINASE_ST"/>
    <property type="match status" value="1"/>
</dbReference>
<dbReference type="InterPro" id="IPR011009">
    <property type="entry name" value="Kinase-like_dom_sf"/>
</dbReference>
<dbReference type="InterPro" id="IPR001245">
    <property type="entry name" value="Ser-Thr/Tyr_kinase_cat_dom"/>
</dbReference>
<dbReference type="SMART" id="SM00248">
    <property type="entry name" value="ANK"/>
    <property type="match status" value="7"/>
</dbReference>
<dbReference type="Gene3D" id="1.25.40.20">
    <property type="entry name" value="Ankyrin repeat-containing domain"/>
    <property type="match status" value="1"/>
</dbReference>
<dbReference type="Pfam" id="PF07714">
    <property type="entry name" value="PK_Tyr_Ser-Thr"/>
    <property type="match status" value="1"/>
</dbReference>
<dbReference type="GO" id="GO:0016301">
    <property type="term" value="F:kinase activity"/>
    <property type="evidence" value="ECO:0007669"/>
    <property type="project" value="UniProtKB-KW"/>
</dbReference>
<dbReference type="Pfam" id="PF12796">
    <property type="entry name" value="Ank_2"/>
    <property type="match status" value="3"/>
</dbReference>
<feature type="repeat" description="ANK" evidence="2">
    <location>
        <begin position="36"/>
        <end position="69"/>
    </location>
</feature>
<keyword evidence="4" id="KW-0418">Kinase</keyword>
<dbReference type="SUPFAM" id="SSF56112">
    <property type="entry name" value="Protein kinase-like (PK-like)"/>
    <property type="match status" value="1"/>
</dbReference>
<organism evidence="4 5">
    <name type="scientific">Anaeramoeba flamelloides</name>
    <dbReference type="NCBI Taxonomy" id="1746091"/>
    <lineage>
        <taxon>Eukaryota</taxon>
        <taxon>Metamonada</taxon>
        <taxon>Anaeramoebidae</taxon>
        <taxon>Anaeramoeba</taxon>
    </lineage>
</organism>
<dbReference type="InterPro" id="IPR000719">
    <property type="entry name" value="Prot_kinase_dom"/>
</dbReference>
<dbReference type="PROSITE" id="PS50011">
    <property type="entry name" value="PROTEIN_KINASE_DOM"/>
    <property type="match status" value="1"/>
</dbReference>
<dbReference type="Gene3D" id="1.10.510.10">
    <property type="entry name" value="Transferase(Phosphotransferase) domain 1"/>
    <property type="match status" value="1"/>
</dbReference>
<dbReference type="PANTHER" id="PTHR44329">
    <property type="entry name" value="SERINE/THREONINE-PROTEIN KINASE TNNI3K-RELATED"/>
    <property type="match status" value="1"/>
</dbReference>
<sequence>MGQNLTKKEINKLKTCTPQTIKAIFNQSNIQKTDTKGNTLLHLICLTNPSQQIVEYFLLCGIDINTKNNKGYTPLHSLCCSKSPITIGVMRVFILKGAKVNACNCFGETPLHFACFNNSINIEIFKYLVESGSNVNSLDKKKKTPIFSLCQLPDPDLLKIQILLQHGANISVKDKNGRSPFHILLSNINNLQVLQFFVKNLQDLNVQDNKLLTPLHYFFKRKKCKKKLLKCLIEAGIKIKITDAKGNTPFHYLAKFQKKKKGLATILIENGGDPNLKNFRGITVFKICKKKSNLVVKNEIEEFFSKNHNPNFKELTKNQNNSKIDKTILKEIDNIVTFQEILPKEITILRRVGNGSFKEVYEGIWNNKCVAVAKLIEGKKFSENQLNDFTQEIITVCNLNHPNIIKFYGGYLKDVSNIMIICEFCRGGDLYEFLHSKQELTPKQKIQIALDIAYGIEYLHSKKLVHRDLKTPNVLFSEDGKIKIADFGLSKTMSLSNTLINHTIVGTPRWMAPELLRGEQNYTDKVDIYSFGIILWEISTGKIPFEGFGTFQLSGLVGYQGKRPQINESDLFYELIVKCWGQDQEDRPSIQRIVSELELLKSQRY</sequence>
<dbReference type="PRINTS" id="PR01415">
    <property type="entry name" value="ANKYRIN"/>
</dbReference>
<feature type="repeat" description="ANK" evidence="2">
    <location>
        <begin position="106"/>
        <end position="140"/>
    </location>
</feature>
<evidence type="ECO:0000256" key="2">
    <source>
        <dbReference type="PROSITE-ProRule" id="PRU00023"/>
    </source>
</evidence>
<keyword evidence="2" id="KW-0040">ANK repeat</keyword>
<dbReference type="SUPFAM" id="SSF48403">
    <property type="entry name" value="Ankyrin repeat"/>
    <property type="match status" value="1"/>
</dbReference>
<keyword evidence="5" id="KW-1185">Reference proteome</keyword>
<evidence type="ECO:0000256" key="1">
    <source>
        <dbReference type="ARBA" id="ARBA00005843"/>
    </source>
</evidence>
<dbReference type="InterPro" id="IPR036770">
    <property type="entry name" value="Ankyrin_rpt-contain_sf"/>
</dbReference>
<dbReference type="InterPro" id="IPR051681">
    <property type="entry name" value="Ser/Thr_Kinases-Pseudokinases"/>
</dbReference>
<dbReference type="EMBL" id="JAOAOG010000273">
    <property type="protein sequence ID" value="KAJ6233892.1"/>
    <property type="molecule type" value="Genomic_DNA"/>
</dbReference>
<name>A0ABQ8XMT2_9EUKA</name>
<dbReference type="InterPro" id="IPR002110">
    <property type="entry name" value="Ankyrin_rpt"/>
</dbReference>
<dbReference type="SMART" id="SM00220">
    <property type="entry name" value="S_TKc"/>
    <property type="match status" value="1"/>
</dbReference>
<dbReference type="InterPro" id="IPR008271">
    <property type="entry name" value="Ser/Thr_kinase_AS"/>
</dbReference>
<proteinExistence type="inferred from homology"/>
<evidence type="ECO:0000259" key="3">
    <source>
        <dbReference type="PROSITE" id="PS50011"/>
    </source>
</evidence>
<dbReference type="PROSITE" id="PS50297">
    <property type="entry name" value="ANK_REP_REGION"/>
    <property type="match status" value="2"/>
</dbReference>
<comment type="similarity">
    <text evidence="1">Belongs to the protein kinase superfamily. TKL Ser/Thr protein kinase family.</text>
</comment>
<dbReference type="PRINTS" id="PR00109">
    <property type="entry name" value="TYRKINASE"/>
</dbReference>
<accession>A0ABQ8XMT2</accession>
<evidence type="ECO:0000313" key="5">
    <source>
        <dbReference type="Proteomes" id="UP001150062"/>
    </source>
</evidence>
<dbReference type="Proteomes" id="UP001150062">
    <property type="component" value="Unassembled WGS sequence"/>
</dbReference>
<comment type="caution">
    <text evidence="4">The sequence shown here is derived from an EMBL/GenBank/DDBJ whole genome shotgun (WGS) entry which is preliminary data.</text>
</comment>
<keyword evidence="4" id="KW-0808">Transferase</keyword>
<dbReference type="CDD" id="cd13999">
    <property type="entry name" value="STKc_MAP3K-like"/>
    <property type="match status" value="1"/>
</dbReference>
<reference evidence="4" key="1">
    <citation type="submission" date="2022-08" db="EMBL/GenBank/DDBJ databases">
        <title>Novel sulfate-reducing endosymbionts in the free-living metamonad Anaeramoeba.</title>
        <authorList>
            <person name="Jerlstrom-Hultqvist J."/>
            <person name="Cepicka I."/>
            <person name="Gallot-Lavallee L."/>
            <person name="Salas-Leiva D."/>
            <person name="Curtis B.A."/>
            <person name="Zahonova K."/>
            <person name="Pipaliya S."/>
            <person name="Dacks J."/>
            <person name="Roger A.J."/>
        </authorList>
    </citation>
    <scope>NUCLEOTIDE SEQUENCE</scope>
    <source>
        <strain evidence="4">Schooner1</strain>
    </source>
</reference>
<dbReference type="PROSITE" id="PS50088">
    <property type="entry name" value="ANK_REPEAT"/>
    <property type="match status" value="3"/>
</dbReference>